<comment type="caution">
    <text evidence="2">The sequence shown here is derived from an EMBL/GenBank/DDBJ whole genome shotgun (WGS) entry which is preliminary data.</text>
</comment>
<keyword evidence="3" id="KW-1185">Reference proteome</keyword>
<evidence type="ECO:0000313" key="2">
    <source>
        <dbReference type="EMBL" id="MBU9711627.1"/>
    </source>
</evidence>
<dbReference type="Proteomes" id="UP000784880">
    <property type="component" value="Unassembled WGS sequence"/>
</dbReference>
<proteinExistence type="predicted"/>
<dbReference type="Pfam" id="PF04854">
    <property type="entry name" value="DUF624"/>
    <property type="match status" value="1"/>
</dbReference>
<feature type="transmembrane region" description="Helical" evidence="1">
    <location>
        <begin position="25"/>
        <end position="51"/>
    </location>
</feature>
<accession>A0ABS6JD78</accession>
<gene>
    <name evidence="2" type="ORF">KS419_07755</name>
</gene>
<protein>
    <submittedName>
        <fullName evidence="2">YesL family protein</fullName>
    </submittedName>
</protein>
<name>A0ABS6JD78_9BACI</name>
<sequence>MNFGKVASPFFLACDWIMKLAYLNLLWFGFTIVGGIIFGIAPATASVFSIVRKWMEGDGDISITKFFWNTFRKEFLKVNLLGFILLIIGGILIFDIYFFLHLEGIVSQILTILFVFVLINFIIVLLYIFPVYVHYDLKVLQYLKFTIIVALSNPLQSLLMGVLVVSSAFIVLWNSALVLFFSVAPLSMILMLITYRIFQKLEKIKEESCIENTASIKS</sequence>
<feature type="transmembrane region" description="Helical" evidence="1">
    <location>
        <begin position="145"/>
        <end position="170"/>
    </location>
</feature>
<keyword evidence="1" id="KW-1133">Transmembrane helix</keyword>
<dbReference type="EMBL" id="JAHQCS010000079">
    <property type="protein sequence ID" value="MBU9711627.1"/>
    <property type="molecule type" value="Genomic_DNA"/>
</dbReference>
<dbReference type="RefSeq" id="WP_217065603.1">
    <property type="nucleotide sequence ID" value="NZ_JAHQCS010000079.1"/>
</dbReference>
<feature type="transmembrane region" description="Helical" evidence="1">
    <location>
        <begin position="176"/>
        <end position="198"/>
    </location>
</feature>
<dbReference type="InterPro" id="IPR006938">
    <property type="entry name" value="DUF624"/>
</dbReference>
<reference evidence="2 3" key="1">
    <citation type="submission" date="2021-06" db="EMBL/GenBank/DDBJ databases">
        <title>Bacillus sp. RD4P76, an endophyte from a halophyte.</title>
        <authorList>
            <person name="Sun J.-Q."/>
        </authorList>
    </citation>
    <scope>NUCLEOTIDE SEQUENCE [LARGE SCALE GENOMIC DNA]</scope>
    <source>
        <strain evidence="2 3">CGMCC 1.15917</strain>
    </source>
</reference>
<organism evidence="2 3">
    <name type="scientific">Evansella tamaricis</name>
    <dbReference type="NCBI Taxonomy" id="2069301"/>
    <lineage>
        <taxon>Bacteria</taxon>
        <taxon>Bacillati</taxon>
        <taxon>Bacillota</taxon>
        <taxon>Bacilli</taxon>
        <taxon>Bacillales</taxon>
        <taxon>Bacillaceae</taxon>
        <taxon>Evansella</taxon>
    </lineage>
</organism>
<feature type="transmembrane region" description="Helical" evidence="1">
    <location>
        <begin position="105"/>
        <end position="133"/>
    </location>
</feature>
<keyword evidence="1" id="KW-0472">Membrane</keyword>
<evidence type="ECO:0000256" key="1">
    <source>
        <dbReference type="SAM" id="Phobius"/>
    </source>
</evidence>
<evidence type="ECO:0000313" key="3">
    <source>
        <dbReference type="Proteomes" id="UP000784880"/>
    </source>
</evidence>
<keyword evidence="1" id="KW-0812">Transmembrane</keyword>
<feature type="transmembrane region" description="Helical" evidence="1">
    <location>
        <begin position="78"/>
        <end position="99"/>
    </location>
</feature>